<dbReference type="AlphaFoldDB" id="A0A2U2B8H8"/>
<keyword evidence="1" id="KW-0732">Signal</keyword>
<dbReference type="OrthoDB" id="1465721at2"/>
<keyword evidence="3" id="KW-1185">Reference proteome</keyword>
<organism evidence="2 3">
    <name type="scientific">Marinilabilia rubra</name>
    <dbReference type="NCBI Taxonomy" id="2162893"/>
    <lineage>
        <taxon>Bacteria</taxon>
        <taxon>Pseudomonadati</taxon>
        <taxon>Bacteroidota</taxon>
        <taxon>Bacteroidia</taxon>
        <taxon>Marinilabiliales</taxon>
        <taxon>Marinilabiliaceae</taxon>
        <taxon>Marinilabilia</taxon>
    </lineage>
</organism>
<accession>A0A2U2B8H8</accession>
<dbReference type="EMBL" id="QEWP01000007">
    <property type="protein sequence ID" value="PWD99346.1"/>
    <property type="molecule type" value="Genomic_DNA"/>
</dbReference>
<dbReference type="InterPro" id="IPR026444">
    <property type="entry name" value="Secre_tail"/>
</dbReference>
<evidence type="ECO:0000256" key="1">
    <source>
        <dbReference type="SAM" id="SignalP"/>
    </source>
</evidence>
<dbReference type="Proteomes" id="UP000244956">
    <property type="component" value="Unassembled WGS sequence"/>
</dbReference>
<protein>
    <recommendedName>
        <fullName evidence="4">Secretion system C-terminal sorting domain-containing protein</fullName>
    </recommendedName>
</protein>
<evidence type="ECO:0000313" key="3">
    <source>
        <dbReference type="Proteomes" id="UP000244956"/>
    </source>
</evidence>
<sequence length="338" mass="37089">MKQFYAILVLFMCVAFNTLNAQPRYVENFELFPQDWTTFSDGSFVGNNDVTWTYKRARKSEVIDGTKGINLKNNYGEVKSSTLGNGLKSLSFVAKPVDTNSTADRTIIVRILDGAGVTKVTKNYTYVYDASHNEVQFTIDDINLTGDCVIWIMNTSATSADAEISISDLVYVDNSTPTYMANFFVTVDGVAIGDASLVLNGFTYFPNDFGVIKVIGLITDNYAYTVSAPGCYDSQGSITIVGEDINEGVELQAIPTAANELSTELSKANVFVKGRTITVDVKEQVTGHVYVYSVSGNLIAHRQLHSNSIDIPLSESGLYIVRVVSVNNFQQIDKVVIR</sequence>
<dbReference type="NCBIfam" id="TIGR04183">
    <property type="entry name" value="Por_Secre_tail"/>
    <property type="match status" value="1"/>
</dbReference>
<evidence type="ECO:0008006" key="4">
    <source>
        <dbReference type="Google" id="ProtNLM"/>
    </source>
</evidence>
<dbReference type="RefSeq" id="WP_109264329.1">
    <property type="nucleotide sequence ID" value="NZ_QEWP01000007.1"/>
</dbReference>
<proteinExistence type="predicted"/>
<name>A0A2U2B8H8_9BACT</name>
<evidence type="ECO:0000313" key="2">
    <source>
        <dbReference type="EMBL" id="PWD99346.1"/>
    </source>
</evidence>
<feature type="signal peptide" evidence="1">
    <location>
        <begin position="1"/>
        <end position="21"/>
    </location>
</feature>
<comment type="caution">
    <text evidence="2">The sequence shown here is derived from an EMBL/GenBank/DDBJ whole genome shotgun (WGS) entry which is preliminary data.</text>
</comment>
<reference evidence="2 3" key="1">
    <citation type="submission" date="2018-05" db="EMBL/GenBank/DDBJ databases">
        <title>Marinilabilia rubrum sp. nov., isolated from saltern sediment.</title>
        <authorList>
            <person name="Zhang R."/>
        </authorList>
    </citation>
    <scope>NUCLEOTIDE SEQUENCE [LARGE SCALE GENOMIC DNA]</scope>
    <source>
        <strain evidence="2 3">WTE16</strain>
    </source>
</reference>
<feature type="chain" id="PRO_5015459008" description="Secretion system C-terminal sorting domain-containing protein" evidence="1">
    <location>
        <begin position="22"/>
        <end position="338"/>
    </location>
</feature>
<gene>
    <name evidence="2" type="ORF">DDZ16_10055</name>
</gene>